<organism evidence="1 2">
    <name type="scientific">Candidatus Wildermuthbacteria bacterium RIFCSPHIGHO2_01_FULL_48_27b</name>
    <dbReference type="NCBI Taxonomy" id="1802447"/>
    <lineage>
        <taxon>Bacteria</taxon>
        <taxon>Candidatus Wildermuthiibacteriota</taxon>
    </lineage>
</organism>
<dbReference type="AlphaFoldDB" id="A0A1G2QUA3"/>
<dbReference type="EMBL" id="MHTS01000020">
    <property type="protein sequence ID" value="OHA64184.1"/>
    <property type="molecule type" value="Genomic_DNA"/>
</dbReference>
<protein>
    <submittedName>
        <fullName evidence="1">Uncharacterized protein</fullName>
    </submittedName>
</protein>
<comment type="caution">
    <text evidence="1">The sequence shown here is derived from an EMBL/GenBank/DDBJ whole genome shotgun (WGS) entry which is preliminary data.</text>
</comment>
<proteinExistence type="predicted"/>
<evidence type="ECO:0000313" key="1">
    <source>
        <dbReference type="EMBL" id="OHA64184.1"/>
    </source>
</evidence>
<gene>
    <name evidence="1" type="ORF">A2843_01730</name>
</gene>
<sequence>MGKNEKLQHRWSILCRESSIDSQTNNISLFNILEQVGIDAEVFAEKKGGAIPMNLELVTLWEKQVEEEGVDAEVEVELQDPDGKPLGKFPYTISVPKRRHRHLVKLNGLPVTEKSGRYTFKIRKREGGESKFVEVGEVPVEINIRYVLRKQREKARKIQ</sequence>
<dbReference type="Proteomes" id="UP000178170">
    <property type="component" value="Unassembled WGS sequence"/>
</dbReference>
<accession>A0A1G2QUA3</accession>
<reference evidence="1 2" key="1">
    <citation type="journal article" date="2016" name="Nat. Commun.">
        <title>Thousands of microbial genomes shed light on interconnected biogeochemical processes in an aquifer system.</title>
        <authorList>
            <person name="Anantharaman K."/>
            <person name="Brown C.T."/>
            <person name="Hug L.A."/>
            <person name="Sharon I."/>
            <person name="Castelle C.J."/>
            <person name="Probst A.J."/>
            <person name="Thomas B.C."/>
            <person name="Singh A."/>
            <person name="Wilkins M.J."/>
            <person name="Karaoz U."/>
            <person name="Brodie E.L."/>
            <person name="Williams K.H."/>
            <person name="Hubbard S.S."/>
            <person name="Banfield J.F."/>
        </authorList>
    </citation>
    <scope>NUCLEOTIDE SEQUENCE [LARGE SCALE GENOMIC DNA]</scope>
</reference>
<evidence type="ECO:0000313" key="2">
    <source>
        <dbReference type="Proteomes" id="UP000178170"/>
    </source>
</evidence>
<name>A0A1G2QUA3_9BACT</name>